<comment type="caution">
    <text evidence="8">The sequence shown here is derived from an EMBL/GenBank/DDBJ whole genome shotgun (WGS) entry which is preliminary data.</text>
</comment>
<keyword evidence="4 7" id="KW-0812">Transmembrane</keyword>
<feature type="transmembrane region" description="Helical" evidence="7">
    <location>
        <begin position="414"/>
        <end position="434"/>
    </location>
</feature>
<dbReference type="GO" id="GO:0042910">
    <property type="term" value="F:xenobiotic transmembrane transporter activity"/>
    <property type="evidence" value="ECO:0007669"/>
    <property type="project" value="InterPro"/>
</dbReference>
<dbReference type="Proteomes" id="UP000824211">
    <property type="component" value="Unassembled WGS sequence"/>
</dbReference>
<dbReference type="PIRSF" id="PIRSF006603">
    <property type="entry name" value="DinF"/>
    <property type="match status" value="1"/>
</dbReference>
<dbReference type="EMBL" id="DWXX01000029">
    <property type="protein sequence ID" value="HJB58330.1"/>
    <property type="molecule type" value="Genomic_DNA"/>
</dbReference>
<feature type="transmembrane region" description="Helical" evidence="7">
    <location>
        <begin position="56"/>
        <end position="82"/>
    </location>
</feature>
<feature type="transmembrane region" description="Helical" evidence="7">
    <location>
        <begin position="316"/>
        <end position="344"/>
    </location>
</feature>
<dbReference type="InterPro" id="IPR051327">
    <property type="entry name" value="MATE_MepA_subfamily"/>
</dbReference>
<dbReference type="GO" id="GO:0005886">
    <property type="term" value="C:plasma membrane"/>
    <property type="evidence" value="ECO:0007669"/>
    <property type="project" value="UniProtKB-SubCell"/>
</dbReference>
<evidence type="ECO:0000256" key="6">
    <source>
        <dbReference type="ARBA" id="ARBA00023136"/>
    </source>
</evidence>
<comment type="subcellular location">
    <subcellularLocation>
        <location evidence="1">Cell membrane</location>
        <topology evidence="1">Multi-pass membrane protein</topology>
    </subcellularLocation>
</comment>
<dbReference type="PANTHER" id="PTHR43823:SF3">
    <property type="entry name" value="MULTIDRUG EXPORT PROTEIN MEPA"/>
    <property type="match status" value="1"/>
</dbReference>
<dbReference type="PANTHER" id="PTHR43823">
    <property type="entry name" value="SPORULATION PROTEIN YKVU"/>
    <property type="match status" value="1"/>
</dbReference>
<keyword evidence="3" id="KW-1003">Cell membrane</keyword>
<evidence type="ECO:0000256" key="5">
    <source>
        <dbReference type="ARBA" id="ARBA00022989"/>
    </source>
</evidence>
<keyword evidence="2" id="KW-0813">Transport</keyword>
<dbReference type="GO" id="GO:0015297">
    <property type="term" value="F:antiporter activity"/>
    <property type="evidence" value="ECO:0007669"/>
    <property type="project" value="InterPro"/>
</dbReference>
<protein>
    <submittedName>
        <fullName evidence="8">MATE family efflux transporter</fullName>
    </submittedName>
</protein>
<keyword evidence="5 7" id="KW-1133">Transmembrane helix</keyword>
<feature type="transmembrane region" description="Helical" evidence="7">
    <location>
        <begin position="165"/>
        <end position="184"/>
    </location>
</feature>
<name>A0A9D2MCK3_9FIRM</name>
<dbReference type="Pfam" id="PF01554">
    <property type="entry name" value="MatE"/>
    <property type="match status" value="2"/>
</dbReference>
<keyword evidence="6 7" id="KW-0472">Membrane</keyword>
<reference evidence="8" key="2">
    <citation type="submission" date="2021-04" db="EMBL/GenBank/DDBJ databases">
        <authorList>
            <person name="Gilroy R."/>
        </authorList>
    </citation>
    <scope>NUCLEOTIDE SEQUENCE</scope>
    <source>
        <strain evidence="8">ChiHjej9B8-13557</strain>
    </source>
</reference>
<feature type="transmembrane region" description="Helical" evidence="7">
    <location>
        <begin position="385"/>
        <end position="408"/>
    </location>
</feature>
<sequence length="447" mass="47237">MNSTTLFSQTPPVRLFFLASLPGAVSMLASSLYQLIDGVFVGNFLTPTAFAALNLAMPFVIINFSLADLVGVGSSVPISVALGQGDRKLANNIFTSACILIISAGAVMGAAMFAAAPFLIGMMGAEGEFAALAVQYLRTYAVCSPFTTILYAVDNYLRISGYIRGSMFLNILMSVLCAGFEFLFLGVFGWGIWASAAAASLGMFICVVLAFIPFVRGRALLHFVRPRITGRILRQIVACGSPSFLNNIAGRITSILMNLFLVRLGGELAVSVYGVLMYVEGFIQPLMYGMCDSLQPAVGFNWGAGKFSRVRAIEKCCFAAAAAISLVSAALIALAPGPITLLFLPDADGAALAMGVGALRVFALTYLTRWLSFATQSYMLAVEKALAASVISVATALVFPVGLLAALWPLGLEGLWANFPATSALAAALALVILRRERPALTRPDLP</sequence>
<feature type="transmembrane region" description="Helical" evidence="7">
    <location>
        <begin position="350"/>
        <end position="373"/>
    </location>
</feature>
<gene>
    <name evidence="8" type="ORF">H9771_01495</name>
</gene>
<evidence type="ECO:0000256" key="3">
    <source>
        <dbReference type="ARBA" id="ARBA00022475"/>
    </source>
</evidence>
<feature type="transmembrane region" description="Helical" evidence="7">
    <location>
        <begin position="94"/>
        <end position="120"/>
    </location>
</feature>
<feature type="transmembrane region" description="Helical" evidence="7">
    <location>
        <begin position="12"/>
        <end position="36"/>
    </location>
</feature>
<evidence type="ECO:0000256" key="2">
    <source>
        <dbReference type="ARBA" id="ARBA00022448"/>
    </source>
</evidence>
<reference evidence="8" key="1">
    <citation type="journal article" date="2021" name="PeerJ">
        <title>Extensive microbial diversity within the chicken gut microbiome revealed by metagenomics and culture.</title>
        <authorList>
            <person name="Gilroy R."/>
            <person name="Ravi A."/>
            <person name="Getino M."/>
            <person name="Pursley I."/>
            <person name="Horton D.L."/>
            <person name="Alikhan N.F."/>
            <person name="Baker D."/>
            <person name="Gharbi K."/>
            <person name="Hall N."/>
            <person name="Watson M."/>
            <person name="Adriaenssens E.M."/>
            <person name="Foster-Nyarko E."/>
            <person name="Jarju S."/>
            <person name="Secka A."/>
            <person name="Antonio M."/>
            <person name="Oren A."/>
            <person name="Chaudhuri R.R."/>
            <person name="La Ragione R."/>
            <person name="Hildebrand F."/>
            <person name="Pallen M.J."/>
        </authorList>
    </citation>
    <scope>NUCLEOTIDE SEQUENCE</scope>
    <source>
        <strain evidence="8">ChiHjej9B8-13557</strain>
    </source>
</reference>
<evidence type="ECO:0000313" key="8">
    <source>
        <dbReference type="EMBL" id="HJB58330.1"/>
    </source>
</evidence>
<evidence type="ECO:0000256" key="7">
    <source>
        <dbReference type="SAM" id="Phobius"/>
    </source>
</evidence>
<organism evidence="8 9">
    <name type="scientific">Candidatus Faecalibacterium faecipullorum</name>
    <dbReference type="NCBI Taxonomy" id="2838578"/>
    <lineage>
        <taxon>Bacteria</taxon>
        <taxon>Bacillati</taxon>
        <taxon>Bacillota</taxon>
        <taxon>Clostridia</taxon>
        <taxon>Eubacteriales</taxon>
        <taxon>Oscillospiraceae</taxon>
        <taxon>Faecalibacterium</taxon>
    </lineage>
</organism>
<evidence type="ECO:0000313" key="9">
    <source>
        <dbReference type="Proteomes" id="UP000824211"/>
    </source>
</evidence>
<accession>A0A9D2MCK3</accession>
<evidence type="ECO:0000256" key="4">
    <source>
        <dbReference type="ARBA" id="ARBA00022692"/>
    </source>
</evidence>
<proteinExistence type="predicted"/>
<feature type="transmembrane region" description="Helical" evidence="7">
    <location>
        <begin position="132"/>
        <end position="153"/>
    </location>
</feature>
<dbReference type="AlphaFoldDB" id="A0A9D2MCK3"/>
<dbReference type="InterPro" id="IPR002528">
    <property type="entry name" value="MATE_fam"/>
</dbReference>
<dbReference type="InterPro" id="IPR048279">
    <property type="entry name" value="MdtK-like"/>
</dbReference>
<evidence type="ECO:0000256" key="1">
    <source>
        <dbReference type="ARBA" id="ARBA00004651"/>
    </source>
</evidence>
<feature type="transmembrane region" description="Helical" evidence="7">
    <location>
        <begin position="190"/>
        <end position="212"/>
    </location>
</feature>